<dbReference type="Proteomes" id="UP001060245">
    <property type="component" value="Chromosome"/>
</dbReference>
<accession>A0ACD4B8E5</accession>
<name>A0ACD4B8E5_MICMQ</name>
<organism evidence="1 2">
    <name type="scientific">Microbacterium maritypicum</name>
    <name type="common">Microbacterium liquefaciens</name>
    <dbReference type="NCBI Taxonomy" id="33918"/>
    <lineage>
        <taxon>Bacteria</taxon>
        <taxon>Bacillati</taxon>
        <taxon>Actinomycetota</taxon>
        <taxon>Actinomycetes</taxon>
        <taxon>Micrococcales</taxon>
        <taxon>Microbacteriaceae</taxon>
        <taxon>Microbacterium</taxon>
    </lineage>
</organism>
<reference evidence="1" key="1">
    <citation type="submission" date="2022-07" db="EMBL/GenBank/DDBJ databases">
        <title>Complete genome of DND4.</title>
        <authorList>
            <person name="Cao G."/>
        </authorList>
    </citation>
    <scope>NUCLEOTIDE SEQUENCE</scope>
    <source>
        <strain evidence="1">DND4</strain>
    </source>
</reference>
<protein>
    <submittedName>
        <fullName evidence="1">Uncharacterized protein</fullName>
    </submittedName>
</protein>
<dbReference type="EMBL" id="CP101471">
    <property type="protein sequence ID" value="UTT53888.1"/>
    <property type="molecule type" value="Genomic_DNA"/>
</dbReference>
<keyword evidence="2" id="KW-1185">Reference proteome</keyword>
<proteinExistence type="predicted"/>
<evidence type="ECO:0000313" key="2">
    <source>
        <dbReference type="Proteomes" id="UP001060245"/>
    </source>
</evidence>
<sequence length="86" mass="8826">MSNPTETPNVVVQNPSVRKIAGIILGAVGIALGTVVVVDGAAPAFDLTEYTGPITAGYLYLSSLFGLAVTVPNVPTSGATLRRDLR</sequence>
<evidence type="ECO:0000313" key="1">
    <source>
        <dbReference type="EMBL" id="UTT53888.1"/>
    </source>
</evidence>
<gene>
    <name evidence="1" type="ORF">NMQ05_04700</name>
</gene>